<name>A0AAD7SPH5_9TELE</name>
<gene>
    <name evidence="1" type="ORF">AAFF_G00308210</name>
</gene>
<dbReference type="Proteomes" id="UP001221898">
    <property type="component" value="Unassembled WGS sequence"/>
</dbReference>
<sequence>MITFVEKRLKRMFWLGVVTDGTCNTSAFIDLSALIRELNTVLSFQQGLSGVEELWGEGGQKSKVRLSRLSLPYRILEEHRMRFHD</sequence>
<accession>A0AAD7SPH5</accession>
<organism evidence="1 2">
    <name type="scientific">Aldrovandia affinis</name>
    <dbReference type="NCBI Taxonomy" id="143900"/>
    <lineage>
        <taxon>Eukaryota</taxon>
        <taxon>Metazoa</taxon>
        <taxon>Chordata</taxon>
        <taxon>Craniata</taxon>
        <taxon>Vertebrata</taxon>
        <taxon>Euteleostomi</taxon>
        <taxon>Actinopterygii</taxon>
        <taxon>Neopterygii</taxon>
        <taxon>Teleostei</taxon>
        <taxon>Notacanthiformes</taxon>
        <taxon>Halosauridae</taxon>
        <taxon>Aldrovandia</taxon>
    </lineage>
</organism>
<evidence type="ECO:0000313" key="1">
    <source>
        <dbReference type="EMBL" id="KAJ8405933.1"/>
    </source>
</evidence>
<dbReference type="EMBL" id="JAINUG010000045">
    <property type="protein sequence ID" value="KAJ8405933.1"/>
    <property type="molecule type" value="Genomic_DNA"/>
</dbReference>
<protein>
    <submittedName>
        <fullName evidence="1">Uncharacterized protein</fullName>
    </submittedName>
</protein>
<reference evidence="1" key="1">
    <citation type="journal article" date="2023" name="Science">
        <title>Genome structures resolve the early diversification of teleost fishes.</title>
        <authorList>
            <person name="Parey E."/>
            <person name="Louis A."/>
            <person name="Montfort J."/>
            <person name="Bouchez O."/>
            <person name="Roques C."/>
            <person name="Iampietro C."/>
            <person name="Lluch J."/>
            <person name="Castinel A."/>
            <person name="Donnadieu C."/>
            <person name="Desvignes T."/>
            <person name="Floi Bucao C."/>
            <person name="Jouanno E."/>
            <person name="Wen M."/>
            <person name="Mejri S."/>
            <person name="Dirks R."/>
            <person name="Jansen H."/>
            <person name="Henkel C."/>
            <person name="Chen W.J."/>
            <person name="Zahm M."/>
            <person name="Cabau C."/>
            <person name="Klopp C."/>
            <person name="Thompson A.W."/>
            <person name="Robinson-Rechavi M."/>
            <person name="Braasch I."/>
            <person name="Lecointre G."/>
            <person name="Bobe J."/>
            <person name="Postlethwait J.H."/>
            <person name="Berthelot C."/>
            <person name="Roest Crollius H."/>
            <person name="Guiguen Y."/>
        </authorList>
    </citation>
    <scope>NUCLEOTIDE SEQUENCE</scope>
    <source>
        <strain evidence="1">NC1722</strain>
    </source>
</reference>
<proteinExistence type="predicted"/>
<evidence type="ECO:0000313" key="2">
    <source>
        <dbReference type="Proteomes" id="UP001221898"/>
    </source>
</evidence>
<dbReference type="AlphaFoldDB" id="A0AAD7SPH5"/>
<keyword evidence="2" id="KW-1185">Reference proteome</keyword>
<comment type="caution">
    <text evidence="1">The sequence shown here is derived from an EMBL/GenBank/DDBJ whole genome shotgun (WGS) entry which is preliminary data.</text>
</comment>